<evidence type="ECO:0000313" key="2">
    <source>
        <dbReference type="EMBL" id="KAK2636805.1"/>
    </source>
</evidence>
<comment type="caution">
    <text evidence="2">The sequence shown here is derived from an EMBL/GenBank/DDBJ whole genome shotgun (WGS) entry which is preliminary data.</text>
</comment>
<dbReference type="InterPro" id="IPR052035">
    <property type="entry name" value="ZnF_BED_domain_contain"/>
</dbReference>
<organism evidence="2 3">
    <name type="scientific">Dipteronia dyeriana</name>
    <dbReference type="NCBI Taxonomy" id="168575"/>
    <lineage>
        <taxon>Eukaryota</taxon>
        <taxon>Viridiplantae</taxon>
        <taxon>Streptophyta</taxon>
        <taxon>Embryophyta</taxon>
        <taxon>Tracheophyta</taxon>
        <taxon>Spermatophyta</taxon>
        <taxon>Magnoliopsida</taxon>
        <taxon>eudicotyledons</taxon>
        <taxon>Gunneridae</taxon>
        <taxon>Pentapetalae</taxon>
        <taxon>rosids</taxon>
        <taxon>malvids</taxon>
        <taxon>Sapindales</taxon>
        <taxon>Sapindaceae</taxon>
        <taxon>Hippocastanoideae</taxon>
        <taxon>Acereae</taxon>
        <taxon>Dipteronia</taxon>
    </lineage>
</organism>
<dbReference type="InterPro" id="IPR012337">
    <property type="entry name" value="RNaseH-like_sf"/>
</dbReference>
<dbReference type="Pfam" id="PF05699">
    <property type="entry name" value="Dimer_Tnp_hAT"/>
    <property type="match status" value="1"/>
</dbReference>
<protein>
    <recommendedName>
        <fullName evidence="1">HAT C-terminal dimerisation domain-containing protein</fullName>
    </recommendedName>
</protein>
<dbReference type="Proteomes" id="UP001280121">
    <property type="component" value="Unassembled WGS sequence"/>
</dbReference>
<dbReference type="GO" id="GO:0005634">
    <property type="term" value="C:nucleus"/>
    <property type="evidence" value="ECO:0007669"/>
    <property type="project" value="UniProtKB-SubCell"/>
</dbReference>
<dbReference type="GO" id="GO:0008270">
    <property type="term" value="F:zinc ion binding"/>
    <property type="evidence" value="ECO:0007669"/>
    <property type="project" value="UniProtKB-KW"/>
</dbReference>
<dbReference type="EMBL" id="JANJYI010000009">
    <property type="protein sequence ID" value="KAK2636805.1"/>
    <property type="molecule type" value="Genomic_DNA"/>
</dbReference>
<dbReference type="PANTHER" id="PTHR46481">
    <property type="entry name" value="ZINC FINGER BED DOMAIN-CONTAINING PROTEIN 4"/>
    <property type="match status" value="1"/>
</dbReference>
<accession>A0AAD9TJT6</accession>
<evidence type="ECO:0000259" key="1">
    <source>
        <dbReference type="Pfam" id="PF05699"/>
    </source>
</evidence>
<dbReference type="SUPFAM" id="SSF53098">
    <property type="entry name" value="Ribonuclease H-like"/>
    <property type="match status" value="1"/>
</dbReference>
<proteinExistence type="predicted"/>
<dbReference type="InterPro" id="IPR008906">
    <property type="entry name" value="HATC_C_dom"/>
</dbReference>
<feature type="domain" description="HAT C-terminal dimerisation" evidence="1">
    <location>
        <begin position="143"/>
        <end position="199"/>
    </location>
</feature>
<name>A0AAD9TJT6_9ROSI</name>
<dbReference type="PANTHER" id="PTHR46481:SF2">
    <property type="entry name" value="BED-TYPE DOMAIN-CONTAINING PROTEIN"/>
    <property type="match status" value="1"/>
</dbReference>
<evidence type="ECO:0000313" key="3">
    <source>
        <dbReference type="Proteomes" id="UP001280121"/>
    </source>
</evidence>
<dbReference type="AlphaFoldDB" id="A0AAD9TJT6"/>
<gene>
    <name evidence="2" type="ORF">Ddye_031597</name>
</gene>
<dbReference type="GO" id="GO:0046983">
    <property type="term" value="F:protein dimerization activity"/>
    <property type="evidence" value="ECO:0007669"/>
    <property type="project" value="InterPro"/>
</dbReference>
<sequence length="199" mass="23136">MVLTGEFMHLRCCANIINLIVKEGLEELDESIASIRNVVKYIRSSLSRLKKFKSCVNLEKIDCGRVDMMNVPTRWNLTYFMLETALIFQKAFERMEDNDKLYNAYFNESEIGREREGPLNMMYWDKAKKKLKERKLDIGAQNEGERYLLEPTADINNKNYDILSLWKLHGTTYPTLSQIARDIFVILVPTVASESAFST</sequence>
<keyword evidence="3" id="KW-1185">Reference proteome</keyword>
<reference evidence="2" key="1">
    <citation type="journal article" date="2023" name="Plant J.">
        <title>Genome sequences and population genomics provide insights into the demographic history, inbreeding, and mutation load of two 'living fossil' tree species of Dipteronia.</title>
        <authorList>
            <person name="Feng Y."/>
            <person name="Comes H.P."/>
            <person name="Chen J."/>
            <person name="Zhu S."/>
            <person name="Lu R."/>
            <person name="Zhang X."/>
            <person name="Li P."/>
            <person name="Qiu J."/>
            <person name="Olsen K.M."/>
            <person name="Qiu Y."/>
        </authorList>
    </citation>
    <scope>NUCLEOTIDE SEQUENCE</scope>
    <source>
        <strain evidence="2">KIB01</strain>
    </source>
</reference>